<evidence type="ECO:0000313" key="2">
    <source>
        <dbReference type="Proteomes" id="UP000324738"/>
    </source>
</evidence>
<name>A0A5B0DXQ4_9HYPH</name>
<comment type="caution">
    <text evidence="1">The sequence shown here is derived from an EMBL/GenBank/DDBJ whole genome shotgun (WGS) entry which is preliminary data.</text>
</comment>
<sequence>MHDEPHEDARRSKPYLVKWDTVAVLDQQDGWARVEYVESVPPARGWIKAADLALAAPSGG</sequence>
<evidence type="ECO:0008006" key="3">
    <source>
        <dbReference type="Google" id="ProtNLM"/>
    </source>
</evidence>
<dbReference type="EMBL" id="VTWH01000002">
    <property type="protein sequence ID" value="KAA0971253.1"/>
    <property type="molecule type" value="Genomic_DNA"/>
</dbReference>
<dbReference type="Proteomes" id="UP000324738">
    <property type="component" value="Unassembled WGS sequence"/>
</dbReference>
<dbReference type="AlphaFoldDB" id="A0A5B0DXQ4"/>
<accession>A0A5B0DXQ4</accession>
<evidence type="ECO:0000313" key="1">
    <source>
        <dbReference type="EMBL" id="KAA0971253.1"/>
    </source>
</evidence>
<gene>
    <name evidence="1" type="ORF">FPY71_09570</name>
</gene>
<keyword evidence="2" id="KW-1185">Reference proteome</keyword>
<reference evidence="1 2" key="1">
    <citation type="submission" date="2019-08" db="EMBL/GenBank/DDBJ databases">
        <title>Aureimonas fodiniaquatilis sp. nov., isolated from a coal mine wastewater.</title>
        <authorList>
            <person name="Kim W."/>
        </authorList>
    </citation>
    <scope>NUCLEOTIDE SEQUENCE [LARGE SCALE GENOMIC DNA]</scope>
    <source>
        <strain evidence="1 2">CAU 1482</strain>
    </source>
</reference>
<proteinExistence type="predicted"/>
<dbReference type="OrthoDB" id="7906221at2"/>
<protein>
    <recommendedName>
        <fullName evidence="3">SH3 domain-containing protein</fullName>
    </recommendedName>
</protein>
<organism evidence="1 2">
    <name type="scientific">Aureimonas fodinaquatilis</name>
    <dbReference type="NCBI Taxonomy" id="2565783"/>
    <lineage>
        <taxon>Bacteria</taxon>
        <taxon>Pseudomonadati</taxon>
        <taxon>Pseudomonadota</taxon>
        <taxon>Alphaproteobacteria</taxon>
        <taxon>Hyphomicrobiales</taxon>
        <taxon>Aurantimonadaceae</taxon>
        <taxon>Aureimonas</taxon>
    </lineage>
</organism>